<feature type="region of interest" description="Disordered" evidence="1">
    <location>
        <begin position="1"/>
        <end position="83"/>
    </location>
</feature>
<protein>
    <submittedName>
        <fullName evidence="2">3747_t:CDS:1</fullName>
    </submittedName>
</protein>
<evidence type="ECO:0000313" key="3">
    <source>
        <dbReference type="Proteomes" id="UP000789901"/>
    </source>
</evidence>
<feature type="compositionally biased region" description="Basic residues" evidence="1">
    <location>
        <begin position="25"/>
        <end position="34"/>
    </location>
</feature>
<dbReference type="Proteomes" id="UP000789901">
    <property type="component" value="Unassembled WGS sequence"/>
</dbReference>
<evidence type="ECO:0000313" key="2">
    <source>
        <dbReference type="EMBL" id="CAG8625798.1"/>
    </source>
</evidence>
<evidence type="ECO:0000256" key="1">
    <source>
        <dbReference type="SAM" id="MobiDB-lite"/>
    </source>
</evidence>
<proteinExistence type="predicted"/>
<sequence length="412" mass="46837">MKSEKVFIHFTKGKNKAGPVPIQTKNKKDKKIAKCKKEDPHDTSGGANKKNENIIPQQAEQTKKGDHTLSTEEHGLPDTNVKKQNCDEMEKGTLPSNEKSVQTGRGGFTEDNFFENIDNMLGLPKRKANSWNTNGWNNRTTEDSADYMTKGKTCELPEEEIMAEPSDPLRDELLALYRRNPNTSSKNLPIQTLNYVKKFYQEIYENKPIDRKVASELTKKLTQVFLKQNYDLTKSITEEVSQVINKLPNNKAPDSDGLTYEFYKDTRELIVLLLTKLFNEDLSNIKIGELDTKLQREDAAAVETPTPPLEFSSDNPYINRNKSEEPVNKLSSTDMDLSNDYEPVNTDMKTQNLKKGSSIEIETTFTNALHGEIKIRDMDGYEEPVKKYLQVGQPYKVHGNTLHSTPVTSNQH</sequence>
<name>A0ABN7UNU2_GIGMA</name>
<comment type="caution">
    <text evidence="2">The sequence shown here is derived from an EMBL/GenBank/DDBJ whole genome shotgun (WGS) entry which is preliminary data.</text>
</comment>
<reference evidence="2 3" key="1">
    <citation type="submission" date="2021-06" db="EMBL/GenBank/DDBJ databases">
        <authorList>
            <person name="Kallberg Y."/>
            <person name="Tangrot J."/>
            <person name="Rosling A."/>
        </authorList>
    </citation>
    <scope>NUCLEOTIDE SEQUENCE [LARGE SCALE GENOMIC DNA]</scope>
    <source>
        <strain evidence="2 3">120-4 pot B 10/14</strain>
    </source>
</reference>
<gene>
    <name evidence="2" type="ORF">GMARGA_LOCUS8072</name>
</gene>
<feature type="region of interest" description="Disordered" evidence="1">
    <location>
        <begin position="302"/>
        <end position="334"/>
    </location>
</feature>
<accession>A0ABN7UNU2</accession>
<keyword evidence="3" id="KW-1185">Reference proteome</keyword>
<dbReference type="EMBL" id="CAJVQB010004062">
    <property type="protein sequence ID" value="CAG8625798.1"/>
    <property type="molecule type" value="Genomic_DNA"/>
</dbReference>
<feature type="compositionally biased region" description="Basic and acidic residues" evidence="1">
    <location>
        <begin position="61"/>
        <end position="83"/>
    </location>
</feature>
<organism evidence="2 3">
    <name type="scientific">Gigaspora margarita</name>
    <dbReference type="NCBI Taxonomy" id="4874"/>
    <lineage>
        <taxon>Eukaryota</taxon>
        <taxon>Fungi</taxon>
        <taxon>Fungi incertae sedis</taxon>
        <taxon>Mucoromycota</taxon>
        <taxon>Glomeromycotina</taxon>
        <taxon>Glomeromycetes</taxon>
        <taxon>Diversisporales</taxon>
        <taxon>Gigasporaceae</taxon>
        <taxon>Gigaspora</taxon>
    </lineage>
</organism>